<keyword evidence="3" id="KW-0805">Transcription regulation</keyword>
<feature type="compositionally biased region" description="Pro residues" evidence="7">
    <location>
        <begin position="464"/>
        <end position="481"/>
    </location>
</feature>
<dbReference type="InterPro" id="IPR035965">
    <property type="entry name" value="PAS-like_dom_sf"/>
</dbReference>
<dbReference type="GO" id="GO:0005634">
    <property type="term" value="C:nucleus"/>
    <property type="evidence" value="ECO:0007669"/>
    <property type="project" value="UniProtKB-SubCell"/>
</dbReference>
<evidence type="ECO:0000259" key="9">
    <source>
        <dbReference type="PROSITE" id="PS50888"/>
    </source>
</evidence>
<dbReference type="Proteomes" id="UP001163046">
    <property type="component" value="Unassembled WGS sequence"/>
</dbReference>
<dbReference type="SMART" id="SM00091">
    <property type="entry name" value="PAS"/>
    <property type="match status" value="1"/>
</dbReference>
<keyword evidence="2" id="KW-0677">Repeat</keyword>
<evidence type="ECO:0000256" key="2">
    <source>
        <dbReference type="ARBA" id="ARBA00022737"/>
    </source>
</evidence>
<feature type="region of interest" description="Disordered" evidence="7">
    <location>
        <begin position="1"/>
        <end position="36"/>
    </location>
</feature>
<feature type="region of interest" description="Disordered" evidence="7">
    <location>
        <begin position="386"/>
        <end position="483"/>
    </location>
</feature>
<dbReference type="InterPro" id="IPR000014">
    <property type="entry name" value="PAS"/>
</dbReference>
<protein>
    <recommendedName>
        <fullName evidence="12">Aryl hydrocarbon receptor</fullName>
    </recommendedName>
</protein>
<dbReference type="InterPro" id="IPR013767">
    <property type="entry name" value="PAS_fold"/>
</dbReference>
<dbReference type="Gene3D" id="4.10.280.10">
    <property type="entry name" value="Helix-loop-helix DNA-binding domain"/>
    <property type="match status" value="1"/>
</dbReference>
<evidence type="ECO:0000313" key="10">
    <source>
        <dbReference type="EMBL" id="KAJ7372604.1"/>
    </source>
</evidence>
<proteinExistence type="predicted"/>
<feature type="compositionally biased region" description="Polar residues" evidence="7">
    <location>
        <begin position="403"/>
        <end position="413"/>
    </location>
</feature>
<evidence type="ECO:0000256" key="7">
    <source>
        <dbReference type="SAM" id="MobiDB-lite"/>
    </source>
</evidence>
<dbReference type="Gene3D" id="3.30.450.20">
    <property type="entry name" value="PAS domain"/>
    <property type="match status" value="2"/>
</dbReference>
<dbReference type="GO" id="GO:0046983">
    <property type="term" value="F:protein dimerization activity"/>
    <property type="evidence" value="ECO:0007669"/>
    <property type="project" value="InterPro"/>
</dbReference>
<sequence>MEDEATEKDRKRKISSDQATEQDRTKVPQSASRRHREKINATLEELGGLLPLPEDARSKLDKLTVLKLSVSFFQTQNYLQFGKRKRRADDAAVNEIAKKLEELNINVSDISLEALDSFFLVLSEKGDVFFASENVYKYLGYTQTFLMHQNFLSFVHHEDKIGFERCLRRPSARARIMELDNGRGIDCLDFEEQPIPQVCFSSIKCHAGRQSSHVSPFYYRSFKFDGNIKPLLSGKMKQYGFFALCTPVNPANPFTSTPKELLQLYSCKMGLDLRVRKLDNRGQKTLFYSDKEAFNLSGYMVAHPDDIPALMLAHQQITATGHCETVFRLKNGQGVFQWVRGKARTLYDKHDKPECITADNVLLNNEQGPYFRKVVYEMLCEWKSRQKGLPSPPLSDDDRSSVGECNQDAQLSTGPPGAMLPTGGLPSLGRPCLLSEGSPPNGPLPPDRPCPPGGKRPLDGPLPLGEPLPLGRPRPLPPGRPLTPVKPVVPVVPAVPISPLLRDSDVKSGGQGLTAMPEEEVLPDSKDIEIIEYYSSPPTAAETNGHMLPSLGFTTGLSESCMFSTHHPNRSPMEEKPTISHDGTVYNFKTEHRNGGTAHIDSKPNHSAFEQINLIKQFLMGGDTDSLPNIHQAENTVRINGGGIHDFAPPWVDYPVETSPVLTEVNFQQDGRCPAPYPPQNGMQSSFHANECRVPGMLQGQVNTAQFGGSRQPDTINLIYPFPPDMNSSNSYTNGVDKQDIPELLTSIGAINKSLQNGSDFIPGFLLPEDNLHHSFQPRYQTNQNGLYHAEIEGGFSTVADAATENRHAHDFMVNASITGIPRQDTSLWLSSPNTAQFAQNMQVPQIEELLSVDELTPSLYVDHMAPYGNPGKFHNGHITESVHPANVFPTNGIHLNQSVGQSYQKQNFQKTAGSTESMDQTFQSDGSSLLKMMLSEQRV</sequence>
<evidence type="ECO:0000256" key="1">
    <source>
        <dbReference type="ARBA" id="ARBA00004123"/>
    </source>
</evidence>
<feature type="domain" description="BHLH" evidence="9">
    <location>
        <begin position="23"/>
        <end position="76"/>
    </location>
</feature>
<dbReference type="Pfam" id="PF00989">
    <property type="entry name" value="PAS"/>
    <property type="match status" value="1"/>
</dbReference>
<keyword evidence="5" id="KW-0804">Transcription</keyword>
<dbReference type="SUPFAM" id="SSF55785">
    <property type="entry name" value="PYP-like sensor domain (PAS domain)"/>
    <property type="match status" value="2"/>
</dbReference>
<evidence type="ECO:0000256" key="3">
    <source>
        <dbReference type="ARBA" id="ARBA00023015"/>
    </source>
</evidence>
<evidence type="ECO:0000256" key="4">
    <source>
        <dbReference type="ARBA" id="ARBA00023125"/>
    </source>
</evidence>
<keyword evidence="11" id="KW-1185">Reference proteome</keyword>
<dbReference type="EMBL" id="MU826835">
    <property type="protein sequence ID" value="KAJ7372604.1"/>
    <property type="molecule type" value="Genomic_DNA"/>
</dbReference>
<dbReference type="InterPro" id="IPR036638">
    <property type="entry name" value="HLH_DNA-bd_sf"/>
</dbReference>
<dbReference type="Pfam" id="PF08447">
    <property type="entry name" value="PAS_3"/>
    <property type="match status" value="1"/>
</dbReference>
<dbReference type="PROSITE" id="PS50888">
    <property type="entry name" value="BHLH"/>
    <property type="match status" value="1"/>
</dbReference>
<dbReference type="AlphaFoldDB" id="A0A9W9Z1G4"/>
<evidence type="ECO:0000259" key="8">
    <source>
        <dbReference type="PROSITE" id="PS50112"/>
    </source>
</evidence>
<feature type="region of interest" description="Disordered" evidence="7">
    <location>
        <begin position="902"/>
        <end position="923"/>
    </location>
</feature>
<gene>
    <name evidence="10" type="ORF">OS493_017875</name>
</gene>
<dbReference type="InterPro" id="IPR013655">
    <property type="entry name" value="PAS_fold_3"/>
</dbReference>
<dbReference type="CDD" id="cd00130">
    <property type="entry name" value="PAS"/>
    <property type="match status" value="1"/>
</dbReference>
<dbReference type="OrthoDB" id="7788762at2759"/>
<comment type="caution">
    <text evidence="10">The sequence shown here is derived from an EMBL/GenBank/DDBJ whole genome shotgun (WGS) entry which is preliminary data.</text>
</comment>
<organism evidence="10 11">
    <name type="scientific">Desmophyllum pertusum</name>
    <dbReference type="NCBI Taxonomy" id="174260"/>
    <lineage>
        <taxon>Eukaryota</taxon>
        <taxon>Metazoa</taxon>
        <taxon>Cnidaria</taxon>
        <taxon>Anthozoa</taxon>
        <taxon>Hexacorallia</taxon>
        <taxon>Scleractinia</taxon>
        <taxon>Caryophylliina</taxon>
        <taxon>Caryophylliidae</taxon>
        <taxon>Desmophyllum</taxon>
    </lineage>
</organism>
<keyword evidence="4" id="KW-0238">DNA-binding</keyword>
<comment type="subcellular location">
    <subcellularLocation>
        <location evidence="1">Nucleus</location>
    </subcellularLocation>
</comment>
<dbReference type="GO" id="GO:0000977">
    <property type="term" value="F:RNA polymerase II transcription regulatory region sequence-specific DNA binding"/>
    <property type="evidence" value="ECO:0007669"/>
    <property type="project" value="TreeGrafter"/>
</dbReference>
<evidence type="ECO:0000256" key="6">
    <source>
        <dbReference type="ARBA" id="ARBA00023242"/>
    </source>
</evidence>
<dbReference type="PANTHER" id="PTHR23043">
    <property type="entry name" value="HYPOXIA-INDUCIBLE FACTOR 1 ALPHA"/>
    <property type="match status" value="1"/>
</dbReference>
<keyword evidence="6" id="KW-0539">Nucleus</keyword>
<dbReference type="InterPro" id="IPR011598">
    <property type="entry name" value="bHLH_dom"/>
</dbReference>
<feature type="domain" description="PAS" evidence="8">
    <location>
        <begin position="112"/>
        <end position="160"/>
    </location>
</feature>
<evidence type="ECO:0000256" key="5">
    <source>
        <dbReference type="ARBA" id="ARBA00023163"/>
    </source>
</evidence>
<evidence type="ECO:0008006" key="12">
    <source>
        <dbReference type="Google" id="ProtNLM"/>
    </source>
</evidence>
<name>A0A9W9Z1G4_9CNID</name>
<dbReference type="PANTHER" id="PTHR23043:SF39">
    <property type="entry name" value="DYSFUSION, ISOFORM D"/>
    <property type="match status" value="1"/>
</dbReference>
<feature type="compositionally biased region" description="Pro residues" evidence="7">
    <location>
        <begin position="440"/>
        <end position="454"/>
    </location>
</feature>
<dbReference type="SUPFAM" id="SSF47459">
    <property type="entry name" value="HLH, helix-loop-helix DNA-binding domain"/>
    <property type="match status" value="1"/>
</dbReference>
<dbReference type="PROSITE" id="PS50112">
    <property type="entry name" value="PAS"/>
    <property type="match status" value="1"/>
</dbReference>
<evidence type="ECO:0000313" key="11">
    <source>
        <dbReference type="Proteomes" id="UP001163046"/>
    </source>
</evidence>
<dbReference type="GO" id="GO:0000981">
    <property type="term" value="F:DNA-binding transcription factor activity, RNA polymerase II-specific"/>
    <property type="evidence" value="ECO:0007669"/>
    <property type="project" value="TreeGrafter"/>
</dbReference>
<reference evidence="10" key="1">
    <citation type="submission" date="2023-01" db="EMBL/GenBank/DDBJ databases">
        <title>Genome assembly of the deep-sea coral Lophelia pertusa.</title>
        <authorList>
            <person name="Herrera S."/>
            <person name="Cordes E."/>
        </authorList>
    </citation>
    <scope>NUCLEOTIDE SEQUENCE</scope>
    <source>
        <strain evidence="10">USNM1676648</strain>
        <tissue evidence="10">Polyp</tissue>
    </source>
</reference>
<accession>A0A9W9Z1G4</accession>